<dbReference type="KEGG" id="alus:STSP2_03342"/>
<dbReference type="Gene3D" id="3.60.10.10">
    <property type="entry name" value="Endonuclease/exonuclease/phosphatase"/>
    <property type="match status" value="1"/>
</dbReference>
<dbReference type="EMBL" id="CP019791">
    <property type="protein sequence ID" value="AQT70138.1"/>
    <property type="molecule type" value="Genomic_DNA"/>
</dbReference>
<dbReference type="Gene3D" id="3.40.720.10">
    <property type="entry name" value="Alkaline Phosphatase, subunit A"/>
    <property type="match status" value="1"/>
</dbReference>
<evidence type="ECO:0000256" key="1">
    <source>
        <dbReference type="SAM" id="Phobius"/>
    </source>
</evidence>
<feature type="transmembrane region" description="Helical" evidence="1">
    <location>
        <begin position="175"/>
        <end position="197"/>
    </location>
</feature>
<feature type="domain" description="Endonuclease/exonuclease/phosphatase" evidence="2">
    <location>
        <begin position="545"/>
        <end position="771"/>
    </location>
</feature>
<proteinExistence type="predicted"/>
<dbReference type="RefSeq" id="WP_146663748.1">
    <property type="nucleotide sequence ID" value="NZ_CP019791.1"/>
</dbReference>
<dbReference type="PANTHER" id="PTHR14859:SF1">
    <property type="entry name" value="PGAP2-INTERACTING PROTEIN"/>
    <property type="match status" value="1"/>
</dbReference>
<dbReference type="STRING" id="1936003.STSP2_03342"/>
<reference evidence="4" key="1">
    <citation type="submission" date="2017-02" db="EMBL/GenBank/DDBJ databases">
        <title>Comparative genomics and description of representatives of a novel lineage of planctomycetes thriving in anoxic sediments.</title>
        <authorList>
            <person name="Spring S."/>
            <person name="Bunk B."/>
            <person name="Sproer C."/>
        </authorList>
    </citation>
    <scope>NUCLEOTIDE SEQUENCE [LARGE SCALE GENOMIC DNA]</scope>
    <source>
        <strain evidence="4">ST-NAGAB-D1</strain>
    </source>
</reference>
<dbReference type="PANTHER" id="PTHR14859">
    <property type="entry name" value="CALCOFLUOR WHITE HYPERSENSITIVE PROTEIN PRECURSOR"/>
    <property type="match status" value="1"/>
</dbReference>
<gene>
    <name evidence="3" type="ORF">STSP2_03342</name>
</gene>
<dbReference type="GO" id="GO:0016020">
    <property type="term" value="C:membrane"/>
    <property type="evidence" value="ECO:0007669"/>
    <property type="project" value="GOC"/>
</dbReference>
<organism evidence="3 4">
    <name type="scientific">Anaerohalosphaera lusitana</name>
    <dbReference type="NCBI Taxonomy" id="1936003"/>
    <lineage>
        <taxon>Bacteria</taxon>
        <taxon>Pseudomonadati</taxon>
        <taxon>Planctomycetota</taxon>
        <taxon>Phycisphaerae</taxon>
        <taxon>Sedimentisphaerales</taxon>
        <taxon>Anaerohalosphaeraceae</taxon>
        <taxon>Anaerohalosphaera</taxon>
    </lineage>
</organism>
<dbReference type="SUPFAM" id="SSF53649">
    <property type="entry name" value="Alkaline phosphatase-like"/>
    <property type="match status" value="1"/>
</dbReference>
<dbReference type="InterPro" id="IPR036691">
    <property type="entry name" value="Endo/exonu/phosph_ase_sf"/>
</dbReference>
<evidence type="ECO:0000259" key="2">
    <source>
        <dbReference type="Pfam" id="PF03372"/>
    </source>
</evidence>
<dbReference type="AlphaFoldDB" id="A0A1U9NQY5"/>
<sequence>MLHIPEVFFRKIRKIFNRSEWLIRLVASPRRKGAAPERRIVLIQIDALSHRQMEKAMADGKLPFLKHLLDKQKYKLHYHYSGMPCSTPAVQGEIFYGVKCSVPSFSFLDKESGRVMALFNPSDAKVMEKRLSSQGEGLCDKGSSYSNIYTGGADDPHFCVASLGFAPIFKRWKTLGFVLAVLMHWFALLRVGALLVVETVIAVFDFFRGLVRGRDLWKELKFVPSRVALCIMMREITVIGVKMDMARGLGIIHANFMGYHDQSHRRGATSKFAHWTLKGIDSAIKRIWKAGHRAGRDYDIWVYSDHGQVDTIPYAKTHGKSLERVVREIYHDSRNVSDDGEKKSNQNFLNRLGVIVEERLGGHRHLGESPIVTALGPVGQVYLPKSMTLEQKRSFANTLARNEAVPLVFLTADGGSVVAMKGERRWTLPEQADEFFDVDRVAYDEMVSDFMSACHHENAGDIIISGFQSRDEYYSFAVENGSHGGILAEEAEGFCLAPTGIFDTGEKGYLRPTDIRNAVLRLQKRMPDQSQPGDLDRTRKALRIMTYNVHSCKGMDGRISPLRVAKVIEQYEPDVVALQELDVGRRRTFGRDQAQTIADLLRMDLHFHPAMRIEEEQYGDAILSRFPLKLIKAGAICGRQGKPRREPRGAILAEIEVDGNSVRILNTHLGLNASEKALQVDELLSSDWLGNEDTGRPVIFCGDFNFPAGSALYQRCMKHFDEIDNGRRRRLRSFWGRYPLIRVDHIFYRGPIAVAQCETGDTHLARIASDHRPVIADLILE</sequence>
<keyword evidence="1" id="KW-0472">Membrane</keyword>
<dbReference type="GO" id="GO:0003824">
    <property type="term" value="F:catalytic activity"/>
    <property type="evidence" value="ECO:0007669"/>
    <property type="project" value="InterPro"/>
</dbReference>
<dbReference type="InterPro" id="IPR051916">
    <property type="entry name" value="GPI-anchor_lipid_remodeler"/>
</dbReference>
<dbReference type="SUPFAM" id="SSF56219">
    <property type="entry name" value="DNase I-like"/>
    <property type="match status" value="1"/>
</dbReference>
<dbReference type="InterPro" id="IPR005135">
    <property type="entry name" value="Endo/exonuclease/phosphatase"/>
</dbReference>
<dbReference type="GO" id="GO:0006506">
    <property type="term" value="P:GPI anchor biosynthetic process"/>
    <property type="evidence" value="ECO:0007669"/>
    <property type="project" value="TreeGrafter"/>
</dbReference>
<dbReference type="Pfam" id="PF03372">
    <property type="entry name" value="Exo_endo_phos"/>
    <property type="match status" value="1"/>
</dbReference>
<keyword evidence="4" id="KW-1185">Reference proteome</keyword>
<name>A0A1U9NQY5_9BACT</name>
<accession>A0A1U9NQY5</accession>
<evidence type="ECO:0000313" key="4">
    <source>
        <dbReference type="Proteomes" id="UP000189674"/>
    </source>
</evidence>
<evidence type="ECO:0000313" key="3">
    <source>
        <dbReference type="EMBL" id="AQT70138.1"/>
    </source>
</evidence>
<dbReference type="InterPro" id="IPR017850">
    <property type="entry name" value="Alkaline_phosphatase_core_sf"/>
</dbReference>
<dbReference type="OrthoDB" id="155529at2"/>
<dbReference type="Proteomes" id="UP000189674">
    <property type="component" value="Chromosome"/>
</dbReference>
<protein>
    <submittedName>
        <fullName evidence="3">Exodeoxyribonuclease III (Xth)</fullName>
    </submittedName>
</protein>
<keyword evidence="1" id="KW-0812">Transmembrane</keyword>
<keyword evidence="1" id="KW-1133">Transmembrane helix</keyword>